<dbReference type="PRINTS" id="PR00463">
    <property type="entry name" value="EP450I"/>
</dbReference>
<evidence type="ECO:0000256" key="9">
    <source>
        <dbReference type="PIRSR" id="PIRSR602401-1"/>
    </source>
</evidence>
<keyword evidence="4 9" id="KW-0349">Heme</keyword>
<evidence type="ECO:0000313" key="13">
    <source>
        <dbReference type="Proteomes" id="UP001221757"/>
    </source>
</evidence>
<dbReference type="GO" id="GO:0005506">
    <property type="term" value="F:iron ion binding"/>
    <property type="evidence" value="ECO:0007669"/>
    <property type="project" value="InterPro"/>
</dbReference>
<proteinExistence type="inferred from homology"/>
<keyword evidence="11" id="KW-0812">Transmembrane</keyword>
<dbReference type="PANTHER" id="PTHR46300:SF7">
    <property type="entry name" value="P450, PUTATIVE (EUROFUNG)-RELATED"/>
    <property type="match status" value="1"/>
</dbReference>
<dbReference type="InterPro" id="IPR036396">
    <property type="entry name" value="Cyt_P450_sf"/>
</dbReference>
<dbReference type="GO" id="GO:0004497">
    <property type="term" value="F:monooxygenase activity"/>
    <property type="evidence" value="ECO:0007669"/>
    <property type="project" value="UniProtKB-KW"/>
</dbReference>
<keyword evidence="5 9" id="KW-0479">Metal-binding</keyword>
<dbReference type="PRINTS" id="PR00385">
    <property type="entry name" value="P450"/>
</dbReference>
<name>A0AAD7G728_MYCRO</name>
<sequence>MLLSTFMSFPVILISIGGCAFAYIVFNLTAARSKPHPPGPPGWPFFGVALNHPKTEFWKTYADWGHKYGVDGLISFHILGRRMVVLNSATDAFNLLSKRSAIYSDRPFATMSGLLMRREKSIFCISYNDRLKSYRRLMHHSFNPTASQMFWEVEEQEARILVDSIIGSPENLVEHLRRNAAAVIMKIAYGYPVTRNDDHFVSLAEEGIKIASMASGPGKWLVDSFPFLRFLPEWFPGAEFKTKAKEWGQTLYEQSLEPHTWVKDQIRAGTAVPSFTSSLLQPSDGHSINAEEEDKIVWTSGALYFAGADTSVSVVKTFFFAMMMHPLVQRQAQDEVDRFFASEHRLPTLRDQAAFPYVACILKEVLRWAPASPFGLFHSTATPDVYKGFLIPAKTSIMANIWAIMHDATVYPDPFSFDPSRFLGDNPQPDPKDYGFGFGRRICPGQHLAENSIWIQMVLSLMTMTISKAVDVDGRIIEPEVAFTSGVVSHVKPFKYKITPRPTAALSLVRQALQSSV</sequence>
<evidence type="ECO:0000256" key="6">
    <source>
        <dbReference type="ARBA" id="ARBA00023002"/>
    </source>
</evidence>
<dbReference type="Gene3D" id="1.10.630.10">
    <property type="entry name" value="Cytochrome P450"/>
    <property type="match status" value="1"/>
</dbReference>
<comment type="pathway">
    <text evidence="2">Secondary metabolite biosynthesis.</text>
</comment>
<gene>
    <name evidence="12" type="ORF">B0H17DRAFT_1083555</name>
</gene>
<dbReference type="InterPro" id="IPR050364">
    <property type="entry name" value="Cytochrome_P450_fung"/>
</dbReference>
<dbReference type="GO" id="GO:0016705">
    <property type="term" value="F:oxidoreductase activity, acting on paired donors, with incorporation or reduction of molecular oxygen"/>
    <property type="evidence" value="ECO:0007669"/>
    <property type="project" value="InterPro"/>
</dbReference>
<reference evidence="12" key="1">
    <citation type="submission" date="2023-03" db="EMBL/GenBank/DDBJ databases">
        <title>Massive genome expansion in bonnet fungi (Mycena s.s.) driven by repeated elements and novel gene families across ecological guilds.</title>
        <authorList>
            <consortium name="Lawrence Berkeley National Laboratory"/>
            <person name="Harder C.B."/>
            <person name="Miyauchi S."/>
            <person name="Viragh M."/>
            <person name="Kuo A."/>
            <person name="Thoen E."/>
            <person name="Andreopoulos B."/>
            <person name="Lu D."/>
            <person name="Skrede I."/>
            <person name="Drula E."/>
            <person name="Henrissat B."/>
            <person name="Morin E."/>
            <person name="Kohler A."/>
            <person name="Barry K."/>
            <person name="LaButti K."/>
            <person name="Morin E."/>
            <person name="Salamov A."/>
            <person name="Lipzen A."/>
            <person name="Mereny Z."/>
            <person name="Hegedus B."/>
            <person name="Baldrian P."/>
            <person name="Stursova M."/>
            <person name="Weitz H."/>
            <person name="Taylor A."/>
            <person name="Grigoriev I.V."/>
            <person name="Nagy L.G."/>
            <person name="Martin F."/>
            <person name="Kauserud H."/>
        </authorList>
    </citation>
    <scope>NUCLEOTIDE SEQUENCE</scope>
    <source>
        <strain evidence="12">CBHHK067</strain>
    </source>
</reference>
<keyword evidence="6 10" id="KW-0560">Oxidoreductase</keyword>
<comment type="caution">
    <text evidence="12">The sequence shown here is derived from an EMBL/GenBank/DDBJ whole genome shotgun (WGS) entry which is preliminary data.</text>
</comment>
<evidence type="ECO:0000256" key="8">
    <source>
        <dbReference type="ARBA" id="ARBA00023033"/>
    </source>
</evidence>
<dbReference type="InterPro" id="IPR017972">
    <property type="entry name" value="Cyt_P450_CS"/>
</dbReference>
<evidence type="ECO:0000313" key="12">
    <source>
        <dbReference type="EMBL" id="KAJ7672844.1"/>
    </source>
</evidence>
<evidence type="ECO:0000256" key="5">
    <source>
        <dbReference type="ARBA" id="ARBA00022723"/>
    </source>
</evidence>
<keyword evidence="7 9" id="KW-0408">Iron</keyword>
<evidence type="ECO:0000256" key="10">
    <source>
        <dbReference type="RuleBase" id="RU000461"/>
    </source>
</evidence>
<dbReference type="GO" id="GO:0020037">
    <property type="term" value="F:heme binding"/>
    <property type="evidence" value="ECO:0007669"/>
    <property type="project" value="InterPro"/>
</dbReference>
<dbReference type="PROSITE" id="PS00086">
    <property type="entry name" value="CYTOCHROME_P450"/>
    <property type="match status" value="1"/>
</dbReference>
<feature type="transmembrane region" description="Helical" evidence="11">
    <location>
        <begin position="6"/>
        <end position="26"/>
    </location>
</feature>
<evidence type="ECO:0000256" key="11">
    <source>
        <dbReference type="SAM" id="Phobius"/>
    </source>
</evidence>
<comment type="cofactor">
    <cofactor evidence="1 9">
        <name>heme</name>
        <dbReference type="ChEBI" id="CHEBI:30413"/>
    </cofactor>
</comment>
<evidence type="ECO:0000256" key="2">
    <source>
        <dbReference type="ARBA" id="ARBA00005179"/>
    </source>
</evidence>
<dbReference type="SUPFAM" id="SSF48264">
    <property type="entry name" value="Cytochrome P450"/>
    <property type="match status" value="1"/>
</dbReference>
<dbReference type="InterPro" id="IPR001128">
    <property type="entry name" value="Cyt_P450"/>
</dbReference>
<evidence type="ECO:0000256" key="4">
    <source>
        <dbReference type="ARBA" id="ARBA00022617"/>
    </source>
</evidence>
<dbReference type="EMBL" id="JARKIE010000165">
    <property type="protein sequence ID" value="KAJ7672844.1"/>
    <property type="molecule type" value="Genomic_DNA"/>
</dbReference>
<keyword evidence="8 10" id="KW-0503">Monooxygenase</keyword>
<evidence type="ECO:0000256" key="3">
    <source>
        <dbReference type="ARBA" id="ARBA00010617"/>
    </source>
</evidence>
<feature type="binding site" description="axial binding residue" evidence="9">
    <location>
        <position position="443"/>
    </location>
    <ligand>
        <name>heme</name>
        <dbReference type="ChEBI" id="CHEBI:30413"/>
    </ligand>
    <ligandPart>
        <name>Fe</name>
        <dbReference type="ChEBI" id="CHEBI:18248"/>
    </ligandPart>
</feature>
<dbReference type="PANTHER" id="PTHR46300">
    <property type="entry name" value="P450, PUTATIVE (EUROFUNG)-RELATED-RELATED"/>
    <property type="match status" value="1"/>
</dbReference>
<accession>A0AAD7G728</accession>
<keyword evidence="11" id="KW-1133">Transmembrane helix</keyword>
<dbReference type="InterPro" id="IPR002401">
    <property type="entry name" value="Cyt_P450_E_grp-I"/>
</dbReference>
<evidence type="ECO:0000256" key="7">
    <source>
        <dbReference type="ARBA" id="ARBA00023004"/>
    </source>
</evidence>
<evidence type="ECO:0000256" key="1">
    <source>
        <dbReference type="ARBA" id="ARBA00001971"/>
    </source>
</evidence>
<dbReference type="Proteomes" id="UP001221757">
    <property type="component" value="Unassembled WGS sequence"/>
</dbReference>
<dbReference type="Pfam" id="PF00067">
    <property type="entry name" value="p450"/>
    <property type="match status" value="1"/>
</dbReference>
<dbReference type="CDD" id="cd11065">
    <property type="entry name" value="CYP64-like"/>
    <property type="match status" value="1"/>
</dbReference>
<protein>
    <submittedName>
        <fullName evidence="12">Cytochrome P450</fullName>
    </submittedName>
</protein>
<comment type="similarity">
    <text evidence="3 10">Belongs to the cytochrome P450 family.</text>
</comment>
<keyword evidence="11" id="KW-0472">Membrane</keyword>
<dbReference type="AlphaFoldDB" id="A0AAD7G728"/>
<organism evidence="12 13">
    <name type="scientific">Mycena rosella</name>
    <name type="common">Pink bonnet</name>
    <name type="synonym">Agaricus rosellus</name>
    <dbReference type="NCBI Taxonomy" id="1033263"/>
    <lineage>
        <taxon>Eukaryota</taxon>
        <taxon>Fungi</taxon>
        <taxon>Dikarya</taxon>
        <taxon>Basidiomycota</taxon>
        <taxon>Agaricomycotina</taxon>
        <taxon>Agaricomycetes</taxon>
        <taxon>Agaricomycetidae</taxon>
        <taxon>Agaricales</taxon>
        <taxon>Marasmiineae</taxon>
        <taxon>Mycenaceae</taxon>
        <taxon>Mycena</taxon>
    </lineage>
</organism>
<keyword evidence="13" id="KW-1185">Reference proteome</keyword>